<evidence type="ECO:0000313" key="1">
    <source>
        <dbReference type="EMBL" id="TQK76572.1"/>
    </source>
</evidence>
<protein>
    <recommendedName>
        <fullName evidence="3">Alpha/beta hydrolase family protein</fullName>
    </recommendedName>
</protein>
<dbReference type="InterPro" id="IPR029058">
    <property type="entry name" value="AB_hydrolase_fold"/>
</dbReference>
<sequence length="175" mass="18658">MDVNIVLLGGKNPRHKAWIREVAAEFDGAGDATTILDYANWDRGDANTDVEAEISALAALVETVAKPYTIVAKSIGTAIVTLANARGLIAPQRVVFLGIPLSGLDEFRAPVAAALADLPSAVVVQNEHDPFGGTDEVREFVGRNAGTAIPVLRGARNDTHDYVDFAQMVELAHER</sequence>
<dbReference type="Gene3D" id="3.40.50.1820">
    <property type="entry name" value="alpha/beta hydrolase"/>
    <property type="match status" value="1"/>
</dbReference>
<dbReference type="Proteomes" id="UP000316181">
    <property type="component" value="Unassembled WGS sequence"/>
</dbReference>
<organism evidence="1 2">
    <name type="scientific">Rarobacter incanus</name>
    <dbReference type="NCBI Taxonomy" id="153494"/>
    <lineage>
        <taxon>Bacteria</taxon>
        <taxon>Bacillati</taxon>
        <taxon>Actinomycetota</taxon>
        <taxon>Actinomycetes</taxon>
        <taxon>Micrococcales</taxon>
        <taxon>Rarobacteraceae</taxon>
        <taxon>Rarobacter</taxon>
    </lineage>
</organism>
<reference evidence="1 2" key="1">
    <citation type="submission" date="2019-06" db="EMBL/GenBank/DDBJ databases">
        <title>Sequencing the genomes of 1000 actinobacteria strains.</title>
        <authorList>
            <person name="Klenk H.-P."/>
        </authorList>
    </citation>
    <scope>NUCLEOTIDE SEQUENCE [LARGE SCALE GENOMIC DNA]</scope>
    <source>
        <strain evidence="1 2">DSM 10596</strain>
    </source>
</reference>
<evidence type="ECO:0000313" key="2">
    <source>
        <dbReference type="Proteomes" id="UP000316181"/>
    </source>
</evidence>
<keyword evidence="2" id="KW-1185">Reference proteome</keyword>
<dbReference type="AlphaFoldDB" id="A0A542SPQ8"/>
<evidence type="ECO:0008006" key="3">
    <source>
        <dbReference type="Google" id="ProtNLM"/>
    </source>
</evidence>
<dbReference type="SUPFAM" id="SSF53474">
    <property type="entry name" value="alpha/beta-Hydrolases"/>
    <property type="match status" value="1"/>
</dbReference>
<proteinExistence type="predicted"/>
<accession>A0A542SPQ8</accession>
<name>A0A542SPQ8_9MICO</name>
<gene>
    <name evidence="1" type="ORF">FB389_1255</name>
</gene>
<dbReference type="EMBL" id="VFNV01000001">
    <property type="protein sequence ID" value="TQK76572.1"/>
    <property type="molecule type" value="Genomic_DNA"/>
</dbReference>
<comment type="caution">
    <text evidence="1">The sequence shown here is derived from an EMBL/GenBank/DDBJ whole genome shotgun (WGS) entry which is preliminary data.</text>
</comment>